<reference evidence="6 7" key="1">
    <citation type="submission" date="2016-12" db="EMBL/GenBank/DDBJ databases">
        <title>Discovery of methanogenic haloarchaea.</title>
        <authorList>
            <person name="Sorokin D.Y."/>
            <person name="Makarova K.S."/>
            <person name="Abbas B."/>
            <person name="Ferrer M."/>
            <person name="Golyshin P.N."/>
        </authorList>
    </citation>
    <scope>NUCLEOTIDE SEQUENCE [LARGE SCALE GENOMIC DNA]</scope>
    <source>
        <strain evidence="6">AMET1</strain>
    </source>
</reference>
<keyword evidence="3 4" id="KW-0804">Transcription</keyword>
<organism evidence="6 7">
    <name type="scientific">Methanonatronarchaeum thermophilum</name>
    <dbReference type="NCBI Taxonomy" id="1927129"/>
    <lineage>
        <taxon>Archaea</taxon>
        <taxon>Methanobacteriati</taxon>
        <taxon>Methanobacteriota</taxon>
        <taxon>Methanonatronarchaeia</taxon>
        <taxon>Methanonatronarchaeales</taxon>
        <taxon>Methanonatronarchaeaceae</taxon>
        <taxon>Methanonatronarchaeum</taxon>
    </lineage>
</organism>
<evidence type="ECO:0000256" key="4">
    <source>
        <dbReference type="HAMAP-Rule" id="MF_00584"/>
    </source>
</evidence>
<dbReference type="CDD" id="cd00093">
    <property type="entry name" value="HTH_XRE"/>
    <property type="match status" value="1"/>
</dbReference>
<name>A0A1Y3GDF0_9EURY</name>
<dbReference type="HAMAP" id="MF_00584">
    <property type="entry name" value="HTH_type_cro_C1"/>
    <property type="match status" value="1"/>
</dbReference>
<dbReference type="InterPro" id="IPR059051">
    <property type="entry name" value="MTH_967_PDDEXK"/>
</dbReference>
<gene>
    <name evidence="6" type="ORF">AMET1_1129</name>
</gene>
<accession>A0A1Y3GDF0</accession>
<dbReference type="Proteomes" id="UP000195137">
    <property type="component" value="Unassembled WGS sequence"/>
</dbReference>
<dbReference type="RefSeq" id="WP_086637514.1">
    <property type="nucleotide sequence ID" value="NZ_MRZU01000004.1"/>
</dbReference>
<dbReference type="OrthoDB" id="31424at2157"/>
<keyword evidence="2 4" id="KW-0238">DNA-binding</keyword>
<dbReference type="Pfam" id="PF01381">
    <property type="entry name" value="HTH_3"/>
    <property type="match status" value="1"/>
</dbReference>
<evidence type="ECO:0000259" key="5">
    <source>
        <dbReference type="PROSITE" id="PS50943"/>
    </source>
</evidence>
<proteinExistence type="inferred from homology"/>
<dbReference type="GO" id="GO:0003677">
    <property type="term" value="F:DNA binding"/>
    <property type="evidence" value="ECO:0007669"/>
    <property type="project" value="UniProtKB-KW"/>
</dbReference>
<evidence type="ECO:0000256" key="3">
    <source>
        <dbReference type="ARBA" id="ARBA00023163"/>
    </source>
</evidence>
<evidence type="ECO:0000256" key="1">
    <source>
        <dbReference type="ARBA" id="ARBA00023015"/>
    </source>
</evidence>
<dbReference type="Gene3D" id="1.10.260.40">
    <property type="entry name" value="lambda repressor-like DNA-binding domains"/>
    <property type="match status" value="1"/>
</dbReference>
<dbReference type="GO" id="GO:0003700">
    <property type="term" value="F:DNA-binding transcription factor activity"/>
    <property type="evidence" value="ECO:0007669"/>
    <property type="project" value="UniProtKB-UniRule"/>
</dbReference>
<evidence type="ECO:0000256" key="2">
    <source>
        <dbReference type="ARBA" id="ARBA00023125"/>
    </source>
</evidence>
<feature type="domain" description="HTH cro/C1-type" evidence="5">
    <location>
        <begin position="131"/>
        <end position="187"/>
    </location>
</feature>
<keyword evidence="1 4" id="KW-0805">Transcription regulation</keyword>
<sequence>MTQALKDEVVAILLEGGYKVSDECTVYPKSFDYVAKKGERILVLKVLVDINSLRDDVAFRLSEISRLFMATPLVVGVKNRGEPMNRGVVYNRYGVRAVTPETLYDHVVEEIPFVVYSAPGGNYAKLNSERLRQARVEKGISRGELASKLGVSRSAIRKYEEGGDVNLDVAMEIEEVFDIPLFETVDISPDDDVEVGRDKIENPVLDLLSSLGLRVLPTDRAPFNALSRTERQAYLTGIEAYNERLKKKASIISSVSGTIDYGCFMVVKESKKDRSNIEDAPIVFEQEISDFDSVEDLLGLLDDRCP</sequence>
<protein>
    <recommendedName>
        <fullName evidence="4">Putative HTH-type transcriptional regulatory protein AMET1_1129</fullName>
    </recommendedName>
</protein>
<dbReference type="Pfam" id="PF26553">
    <property type="entry name" value="PDDEXK_19"/>
    <property type="match status" value="1"/>
</dbReference>
<dbReference type="EMBL" id="MRZU01000004">
    <property type="protein sequence ID" value="OUJ18224.1"/>
    <property type="molecule type" value="Genomic_DNA"/>
</dbReference>
<dbReference type="AlphaFoldDB" id="A0A1Y3GDF0"/>
<comment type="caution">
    <text evidence="6">The sequence shown here is derived from an EMBL/GenBank/DDBJ whole genome shotgun (WGS) entry which is preliminary data.</text>
</comment>
<dbReference type="NCBIfam" id="NF003162">
    <property type="entry name" value="PRK04140.1"/>
    <property type="match status" value="1"/>
</dbReference>
<dbReference type="InterPro" id="IPR020886">
    <property type="entry name" value="MTH_967-like"/>
</dbReference>
<dbReference type="PROSITE" id="PS50943">
    <property type="entry name" value="HTH_CROC1"/>
    <property type="match status" value="1"/>
</dbReference>
<dbReference type="InterPro" id="IPR010982">
    <property type="entry name" value="Lambda_DNA-bd_dom_sf"/>
</dbReference>
<keyword evidence="7" id="KW-1185">Reference proteome</keyword>
<dbReference type="InterPro" id="IPR001387">
    <property type="entry name" value="Cro/C1-type_HTH"/>
</dbReference>
<dbReference type="SMART" id="SM00530">
    <property type="entry name" value="HTH_XRE"/>
    <property type="match status" value="1"/>
</dbReference>
<evidence type="ECO:0000313" key="7">
    <source>
        <dbReference type="Proteomes" id="UP000195137"/>
    </source>
</evidence>
<dbReference type="SUPFAM" id="SSF47413">
    <property type="entry name" value="lambda repressor-like DNA-binding domains"/>
    <property type="match status" value="1"/>
</dbReference>
<evidence type="ECO:0000313" key="6">
    <source>
        <dbReference type="EMBL" id="OUJ18224.1"/>
    </source>
</evidence>